<dbReference type="EnsemblMetazoa" id="SMAR003319-RA">
    <property type="protein sequence ID" value="SMAR003319-PA"/>
    <property type="gene ID" value="SMAR003319"/>
</dbReference>
<protein>
    <recommendedName>
        <fullName evidence="3">Reverse transcriptase Ty1/copia-type domain-containing protein</fullName>
    </recommendedName>
</protein>
<dbReference type="HOGENOM" id="CLU_525421_0_0_1"/>
<reference evidence="2" key="1">
    <citation type="submission" date="2011-05" db="EMBL/GenBank/DDBJ databases">
        <authorList>
            <person name="Richards S.R."/>
            <person name="Qu J."/>
            <person name="Jiang H."/>
            <person name="Jhangiani S.N."/>
            <person name="Agravi P."/>
            <person name="Goodspeed R."/>
            <person name="Gross S."/>
            <person name="Mandapat C."/>
            <person name="Jackson L."/>
            <person name="Mathew T."/>
            <person name="Pu L."/>
            <person name="Thornton R."/>
            <person name="Saada N."/>
            <person name="Wilczek-Boney K.B."/>
            <person name="Lee S."/>
            <person name="Kovar C."/>
            <person name="Wu Y."/>
            <person name="Scherer S.E."/>
            <person name="Worley K.C."/>
            <person name="Muzny D.M."/>
            <person name="Gibbs R."/>
        </authorList>
    </citation>
    <scope>NUCLEOTIDE SEQUENCE</scope>
    <source>
        <strain evidence="2">Brora</strain>
    </source>
</reference>
<accession>T1IQJ9</accession>
<evidence type="ECO:0000313" key="1">
    <source>
        <dbReference type="EnsemblMetazoa" id="SMAR003319-PA"/>
    </source>
</evidence>
<name>T1IQJ9_STRMM</name>
<keyword evidence="2" id="KW-1185">Reference proteome</keyword>
<sequence length="519" mass="58606">MKLTRDLELVGKKISDDDVTYQMTCTLPPQYHNIVSIMHRWEDVEFISSKVEAMLIEEFENLKARSAHPNGSGIKVLGHYSASCRKRKPNTSGGGGSVSYFVPLDAEALIIDVMSVPSVTNKWIWDTGSGTHLCYNKNLFSQLSMGKPYQMNAYSGTFNVEGEGTVEFTHLVNNAQHEGKLRDEGQVKSGGNWEQVVKQRPATGRHPNRYDATLSYQGQSFRSAKAVIKYCDENDIDYSTKSIKKSFQYSNPYVGTWDIQDVGDEGSAEDSSDLDSPDFNLKVNCYVDASWATTIPDRKSVTGYLITIGNNLILWRTTKQGLVTMSAMEAKLIALSELVKEIIWFKHCLDEVINVQGLDFGKITVNCDNQAGMHFIRNDVENLKTKYMDVKLQFVKEHYKNNLFNLQYIYTKKNLADMLTKCVNKEKLFFFINIMLNIYVHSHRLLILYSTSDVNFSDSRVFPNKFKDLLGGAVVSWGCGKQSSIATSIMEAEFVALVNAVREDYWIGSIFQNLNVCGT</sequence>
<evidence type="ECO:0008006" key="3">
    <source>
        <dbReference type="Google" id="ProtNLM"/>
    </source>
</evidence>
<reference evidence="1" key="2">
    <citation type="submission" date="2015-02" db="UniProtKB">
        <authorList>
            <consortium name="EnsemblMetazoa"/>
        </authorList>
    </citation>
    <scope>IDENTIFICATION</scope>
</reference>
<dbReference type="EMBL" id="AFFK01011966">
    <property type="status" value="NOT_ANNOTATED_CDS"/>
    <property type="molecule type" value="Genomic_DNA"/>
</dbReference>
<dbReference type="eggNOG" id="KOG0017">
    <property type="taxonomic scope" value="Eukaryota"/>
</dbReference>
<dbReference type="PANTHER" id="PTHR11439">
    <property type="entry name" value="GAG-POL-RELATED RETROTRANSPOSON"/>
    <property type="match status" value="1"/>
</dbReference>
<dbReference type="AlphaFoldDB" id="T1IQJ9"/>
<dbReference type="CDD" id="cd09272">
    <property type="entry name" value="RNase_HI_RT_Ty1"/>
    <property type="match status" value="1"/>
</dbReference>
<organism evidence="1 2">
    <name type="scientific">Strigamia maritima</name>
    <name type="common">European centipede</name>
    <name type="synonym">Geophilus maritimus</name>
    <dbReference type="NCBI Taxonomy" id="126957"/>
    <lineage>
        <taxon>Eukaryota</taxon>
        <taxon>Metazoa</taxon>
        <taxon>Ecdysozoa</taxon>
        <taxon>Arthropoda</taxon>
        <taxon>Myriapoda</taxon>
        <taxon>Chilopoda</taxon>
        <taxon>Pleurostigmophora</taxon>
        <taxon>Geophilomorpha</taxon>
        <taxon>Linotaeniidae</taxon>
        <taxon>Strigamia</taxon>
    </lineage>
</organism>
<proteinExistence type="predicted"/>
<dbReference type="Proteomes" id="UP000014500">
    <property type="component" value="Unassembled WGS sequence"/>
</dbReference>
<dbReference type="PhylomeDB" id="T1IQJ9"/>
<dbReference type="STRING" id="126957.T1IQJ9"/>
<evidence type="ECO:0000313" key="2">
    <source>
        <dbReference type="Proteomes" id="UP000014500"/>
    </source>
</evidence>
<dbReference type="PANTHER" id="PTHR11439:SF440">
    <property type="entry name" value="INTEGRASE CATALYTIC DOMAIN-CONTAINING PROTEIN"/>
    <property type="match status" value="1"/>
</dbReference>